<evidence type="ECO:0000313" key="17">
    <source>
        <dbReference type="Proteomes" id="UP001286313"/>
    </source>
</evidence>
<evidence type="ECO:0000256" key="5">
    <source>
        <dbReference type="ARBA" id="ARBA00022679"/>
    </source>
</evidence>
<feature type="signal peptide" evidence="14">
    <location>
        <begin position="1"/>
        <end position="17"/>
    </location>
</feature>
<evidence type="ECO:0000256" key="4">
    <source>
        <dbReference type="ARBA" id="ARBA00022676"/>
    </source>
</evidence>
<evidence type="ECO:0000256" key="3">
    <source>
        <dbReference type="ARBA" id="ARBA00006492"/>
    </source>
</evidence>
<dbReference type="EMBL" id="JAWQEG010004505">
    <property type="protein sequence ID" value="KAK3861341.1"/>
    <property type="molecule type" value="Genomic_DNA"/>
</dbReference>
<evidence type="ECO:0000256" key="1">
    <source>
        <dbReference type="ARBA" id="ARBA00004323"/>
    </source>
</evidence>
<evidence type="ECO:0000256" key="13">
    <source>
        <dbReference type="RuleBase" id="RU368119"/>
    </source>
</evidence>
<dbReference type="PANTHER" id="PTHR46396">
    <property type="entry name" value="PROTEIN O-LINKED-MANNOSE BETA-1,2-N-ACETYLGLUCOSAMINYLTRANSFERASE 1"/>
    <property type="match status" value="1"/>
</dbReference>
<sequence length="695" mass="76372">MVSWRLLFLWPVWKCAASFGDQDRVLSLVASGAALGGAVNVTCGVMASSPGRVWVEEMKTSCEATENAGSPEGGWIHYLSPGIPETQAELGHEDGIVMTILHQVTGSVLLTKTFNTWHPYTHAHDLKWWVGKVEAGRVIVLSVRRAGTYGLGPAIHTITHLGSLLVQYAPPLSLWVWVFVVGGKTLLESLAPNPRPLHSSLAALHTHSLTPAAPALPWPPGFPPMLVQLCNSHAVLGSLCDTVELLVFPSVAFTGNVRKGMMGMKKGMFGMEGVESTRESVASNRKIVLSQEGVVQVKSDTVGVVLSAGGRLQYLAHTLRQLLQASHVLPHRVLVVVGTTPDSGDADPDVVALLQVLRLNYRVVDVPSGSPSMNHRLFQYYRRVWELGVETFPHASYLAFLDEDVEVSRDWLALLLHLAPALEKDPSLWCVSGTSAAHIAIRSDPSLVTRGSRQPGWGFLVLAKDAREAVARWPRTSSVSVLYDTFLYTTLGHGRECLFPVLSRARHYGVGVNTLPEIHHFYFLERPLHDGSFTVLPPPSDFTRDRFEARVWSRLSAAVPLTTDPCAPGFIPITSSHDVVFFFYLESLTESSLEWTLLAECVGAWPYSTQGLHQGSVELPQAWGGSLWLVGVPASPYHILKPPHIHMWRLAEEDGSKQQQFFVETWRPRPILSNRTIQTAASHLFAPLHVGLQSL</sequence>
<dbReference type="Pfam" id="PF15711">
    <property type="entry name" value="ILEI"/>
    <property type="match status" value="1"/>
</dbReference>
<comment type="subcellular location">
    <subcellularLocation>
        <location evidence="1 13">Golgi apparatus membrane</location>
        <topology evidence="1 13">Single-pass type II membrane protein</topology>
    </subcellularLocation>
</comment>
<evidence type="ECO:0000256" key="10">
    <source>
        <dbReference type="ARBA" id="ARBA00023034"/>
    </source>
</evidence>
<feature type="chain" id="PRO_5042019409" description="Alpha-1,3-mannosyl-glycoprotein 2-beta-N-acetylglucosaminyltransferase" evidence="14">
    <location>
        <begin position="18"/>
        <end position="695"/>
    </location>
</feature>
<keyword evidence="10 13" id="KW-0333">Golgi apparatus</keyword>
<dbReference type="Proteomes" id="UP001286313">
    <property type="component" value="Unassembled WGS sequence"/>
</dbReference>
<keyword evidence="9" id="KW-1133">Transmembrane helix</keyword>
<dbReference type="InterPro" id="IPR052463">
    <property type="entry name" value="O-linked_mannose_GnT"/>
</dbReference>
<dbReference type="InterPro" id="IPR004139">
    <property type="entry name" value="Glyco_trans_13"/>
</dbReference>
<keyword evidence="6" id="KW-0812">Transmembrane</keyword>
<evidence type="ECO:0000256" key="2">
    <source>
        <dbReference type="ARBA" id="ARBA00004922"/>
    </source>
</evidence>
<dbReference type="Pfam" id="PF03071">
    <property type="entry name" value="GNT-I"/>
    <property type="match status" value="1"/>
</dbReference>
<evidence type="ECO:0000256" key="11">
    <source>
        <dbReference type="ARBA" id="ARBA00023136"/>
    </source>
</evidence>
<keyword evidence="11" id="KW-0472">Membrane</keyword>
<dbReference type="SUPFAM" id="SSF53448">
    <property type="entry name" value="Nucleotide-diphospho-sugar transferases"/>
    <property type="match status" value="1"/>
</dbReference>
<keyword evidence="12 13" id="KW-0464">Manganese</keyword>
<reference evidence="16" key="1">
    <citation type="submission" date="2023-10" db="EMBL/GenBank/DDBJ databases">
        <title>Genome assemblies of two species of porcelain crab, Petrolisthes cinctipes and Petrolisthes manimaculis (Anomura: Porcellanidae).</title>
        <authorList>
            <person name="Angst P."/>
        </authorList>
    </citation>
    <scope>NUCLEOTIDE SEQUENCE</scope>
    <source>
        <strain evidence="16">PB745_01</strain>
        <tissue evidence="16">Gill</tissue>
    </source>
</reference>
<dbReference type="GO" id="GO:0000139">
    <property type="term" value="C:Golgi membrane"/>
    <property type="evidence" value="ECO:0007669"/>
    <property type="project" value="UniProtKB-SubCell"/>
</dbReference>
<dbReference type="Gene3D" id="3.90.550.10">
    <property type="entry name" value="Spore Coat Polysaccharide Biosynthesis Protein SpsA, Chain A"/>
    <property type="match status" value="1"/>
</dbReference>
<comment type="cofactor">
    <cofactor evidence="13">
        <name>Mn(2+)</name>
        <dbReference type="ChEBI" id="CHEBI:29035"/>
    </cofactor>
    <text evidence="13">The cofactor is mostly bound to the substrate.</text>
</comment>
<dbReference type="PANTHER" id="PTHR46396:SF2">
    <property type="entry name" value="ILEI_PANDER DOMAIN-CONTAINING PROTEIN"/>
    <property type="match status" value="1"/>
</dbReference>
<evidence type="ECO:0000256" key="6">
    <source>
        <dbReference type="ARBA" id="ARBA00022692"/>
    </source>
</evidence>
<evidence type="ECO:0000256" key="7">
    <source>
        <dbReference type="ARBA" id="ARBA00022723"/>
    </source>
</evidence>
<evidence type="ECO:0000256" key="14">
    <source>
        <dbReference type="SAM" id="SignalP"/>
    </source>
</evidence>
<keyword evidence="4 13" id="KW-0328">Glycosyltransferase</keyword>
<keyword evidence="14" id="KW-0732">Signal</keyword>
<organism evidence="16 17">
    <name type="scientific">Petrolisthes cinctipes</name>
    <name type="common">Flat porcelain crab</name>
    <dbReference type="NCBI Taxonomy" id="88211"/>
    <lineage>
        <taxon>Eukaryota</taxon>
        <taxon>Metazoa</taxon>
        <taxon>Ecdysozoa</taxon>
        <taxon>Arthropoda</taxon>
        <taxon>Crustacea</taxon>
        <taxon>Multicrustacea</taxon>
        <taxon>Malacostraca</taxon>
        <taxon>Eumalacostraca</taxon>
        <taxon>Eucarida</taxon>
        <taxon>Decapoda</taxon>
        <taxon>Pleocyemata</taxon>
        <taxon>Anomura</taxon>
        <taxon>Galatheoidea</taxon>
        <taxon>Porcellanidae</taxon>
        <taxon>Petrolisthes</taxon>
    </lineage>
</organism>
<evidence type="ECO:0000313" key="16">
    <source>
        <dbReference type="EMBL" id="KAK3861341.1"/>
    </source>
</evidence>
<evidence type="ECO:0000256" key="8">
    <source>
        <dbReference type="ARBA" id="ARBA00022968"/>
    </source>
</evidence>
<comment type="pathway">
    <text evidence="2 13">Protein modification; protein glycosylation.</text>
</comment>
<dbReference type="GO" id="GO:0016266">
    <property type="term" value="P:protein O-linked glycosylation via N-acetyl-galactosamine"/>
    <property type="evidence" value="ECO:0007669"/>
    <property type="project" value="TreeGrafter"/>
</dbReference>
<comment type="function">
    <text evidence="13">Initiates complex N-linked carbohydrate formation. Essential for the conversion of high-mannose to hybrid and complex N-glycans.</text>
</comment>
<feature type="domain" description="ILEI/PANDER" evidence="15">
    <location>
        <begin position="94"/>
        <end position="168"/>
    </location>
</feature>
<dbReference type="InterPro" id="IPR039477">
    <property type="entry name" value="ILEI/PANDER_dom"/>
</dbReference>
<evidence type="ECO:0000259" key="15">
    <source>
        <dbReference type="Pfam" id="PF15711"/>
    </source>
</evidence>
<keyword evidence="7 13" id="KW-0479">Metal-binding</keyword>
<proteinExistence type="inferred from homology"/>
<keyword evidence="5" id="KW-0808">Transferase</keyword>
<comment type="similarity">
    <text evidence="3 13">Belongs to the glycosyltransferase 13 family.</text>
</comment>
<accession>A0AAE1ETW1</accession>
<keyword evidence="17" id="KW-1185">Reference proteome</keyword>
<dbReference type="AlphaFoldDB" id="A0AAE1ETW1"/>
<evidence type="ECO:0000256" key="12">
    <source>
        <dbReference type="ARBA" id="ARBA00023211"/>
    </source>
</evidence>
<protein>
    <recommendedName>
        <fullName evidence="13">Alpha-1,3-mannosyl-glycoprotein 2-beta-N-acetylglucosaminyltransferase</fullName>
        <shortName evidence="13">GNT-I</shortName>
        <shortName evidence="13">GlcNAc-T I</shortName>
        <ecNumber evidence="13">2.4.1.101</ecNumber>
    </recommendedName>
    <alternativeName>
        <fullName evidence="13">N-glycosyl-oligosaccharide-glycoprotein N-acetylglucosaminyltransferase I</fullName>
    </alternativeName>
</protein>
<gene>
    <name evidence="16" type="ORF">Pcinc_044505</name>
</gene>
<keyword evidence="8 13" id="KW-0735">Signal-anchor</keyword>
<dbReference type="GO" id="GO:0003827">
    <property type="term" value="F:alpha-1,3-mannosylglycoprotein 2-beta-N-acetylglucosaminyltransferase activity"/>
    <property type="evidence" value="ECO:0007669"/>
    <property type="project" value="UniProtKB-UniRule"/>
</dbReference>
<evidence type="ECO:0000256" key="9">
    <source>
        <dbReference type="ARBA" id="ARBA00022989"/>
    </source>
</evidence>
<dbReference type="InterPro" id="IPR029044">
    <property type="entry name" value="Nucleotide-diphossugar_trans"/>
</dbReference>
<dbReference type="GO" id="GO:0047223">
    <property type="term" value="F:beta-1,3-galactosyl-O-glycosyl-glycoprotein beta-1,3-N-acetylglucosaminyltransferase activity"/>
    <property type="evidence" value="ECO:0007669"/>
    <property type="project" value="TreeGrafter"/>
</dbReference>
<dbReference type="EC" id="2.4.1.101" evidence="13"/>
<dbReference type="GO" id="GO:0030145">
    <property type="term" value="F:manganese ion binding"/>
    <property type="evidence" value="ECO:0007669"/>
    <property type="project" value="UniProtKB-UniRule"/>
</dbReference>
<name>A0AAE1ETW1_PETCI</name>
<comment type="catalytic activity">
    <reaction evidence="13">
        <text>N(4)-(alpha-D-Man-(1-&gt;3)-[alpha-D-Man-(1-&gt;3)-[alpha-D-Man-(1-&gt;6)]-alpha-D-Man-(1-&gt;6)]-beta-D-Man-(1-&gt;4)-beta-D-GlcNAc-(1-&gt;4)-beta-D-GlcNAc)-L-asparaginyl-[protein] (N-glucan mannose isomer 5A1,2) + UDP-N-acetyl-alpha-D-glucosamine = N(4)-{beta-D-GlcNAc-(1-&gt;2)-alpha-D-Man-(1-&gt;3)-[alpha-D-Man-(1-&gt;3)-[alpha-D-Man-(1-&gt;6)]-alpha-D-Man-(1-&gt;6)]-beta-D-Man-(1-&gt;4)-beta-D-GlcNAc-(1-&gt;4)-beta-D-GlcNAc}-L-asparaginyl-[protein] + UDP + H(+)</text>
        <dbReference type="Rhea" id="RHEA:11456"/>
        <dbReference type="Rhea" id="RHEA-COMP:14367"/>
        <dbReference type="Rhea" id="RHEA-COMP:14368"/>
        <dbReference type="ChEBI" id="CHEBI:15378"/>
        <dbReference type="ChEBI" id="CHEBI:57705"/>
        <dbReference type="ChEBI" id="CHEBI:58223"/>
        <dbReference type="ChEBI" id="CHEBI:59087"/>
        <dbReference type="ChEBI" id="CHEBI:60625"/>
        <dbReference type="EC" id="2.4.1.101"/>
    </reaction>
</comment>
<comment type="caution">
    <text evidence="16">The sequence shown here is derived from an EMBL/GenBank/DDBJ whole genome shotgun (WGS) entry which is preliminary data.</text>
</comment>